<feature type="compositionally biased region" description="Low complexity" evidence="1">
    <location>
        <begin position="21"/>
        <end position="33"/>
    </location>
</feature>
<reference evidence="2 3" key="1">
    <citation type="submission" date="2017-10" db="EMBL/GenBank/DDBJ databases">
        <title>Comparative genomics in systemic dimorphic fungi from Ajellomycetaceae.</title>
        <authorList>
            <person name="Munoz J.F."/>
            <person name="Mcewen J.G."/>
            <person name="Clay O.K."/>
            <person name="Cuomo C.A."/>
        </authorList>
    </citation>
    <scope>NUCLEOTIDE SEQUENCE [LARGE SCALE GENOMIC DNA]</scope>
    <source>
        <strain evidence="2 3">UAMH5409</strain>
    </source>
</reference>
<gene>
    <name evidence="2" type="ORF">AJ79_09705</name>
</gene>
<evidence type="ECO:0008006" key="4">
    <source>
        <dbReference type="Google" id="ProtNLM"/>
    </source>
</evidence>
<dbReference type="Gene3D" id="1.10.510.10">
    <property type="entry name" value="Transferase(Phosphotransferase) domain 1"/>
    <property type="match status" value="1"/>
</dbReference>
<comment type="caution">
    <text evidence="2">The sequence shown here is derived from an EMBL/GenBank/DDBJ whole genome shotgun (WGS) entry which is preliminary data.</text>
</comment>
<dbReference type="EMBL" id="PDNB01000292">
    <property type="protein sequence ID" value="PGG96173.1"/>
    <property type="molecule type" value="Genomic_DNA"/>
</dbReference>
<evidence type="ECO:0000313" key="3">
    <source>
        <dbReference type="Proteomes" id="UP000223968"/>
    </source>
</evidence>
<evidence type="ECO:0000313" key="2">
    <source>
        <dbReference type="EMBL" id="PGG96173.1"/>
    </source>
</evidence>
<organism evidence="2 3">
    <name type="scientific">Helicocarpus griseus UAMH5409</name>
    <dbReference type="NCBI Taxonomy" id="1447875"/>
    <lineage>
        <taxon>Eukaryota</taxon>
        <taxon>Fungi</taxon>
        <taxon>Dikarya</taxon>
        <taxon>Ascomycota</taxon>
        <taxon>Pezizomycotina</taxon>
        <taxon>Eurotiomycetes</taxon>
        <taxon>Eurotiomycetidae</taxon>
        <taxon>Onygenales</taxon>
        <taxon>Ajellomycetaceae</taxon>
        <taxon>Helicocarpus</taxon>
    </lineage>
</organism>
<protein>
    <recommendedName>
        <fullName evidence="4">Protein kinase domain-containing protein</fullName>
    </recommendedName>
</protein>
<name>A0A2B7W9F2_9EURO</name>
<feature type="compositionally biased region" description="Polar residues" evidence="1">
    <location>
        <begin position="36"/>
        <end position="48"/>
    </location>
</feature>
<proteinExistence type="predicted"/>
<dbReference type="OrthoDB" id="4178238at2759"/>
<sequence>MSSKKDKRSTRIDLTEVNVNLPSFPEPSSSLEKPQSKSTSGRNISASTGHLGKRKASLSPSLQDGRKSLRGEPRDLALVDTSKFGKNSMQSPIVRDESPWDTFRKVYECDLAGTVAVVVRRTAPTRIHAIRQFASQDAVEMLEILHFVHHENIIHGIQYFRTEGAFYAEVEHFPLTLENIVACRMYPDERQLAIILTQVTIPTAMTLEANADYQQILNGLSYLIERHFRHGSLNCSSIIMNLNGKIQIACLEECQRRISDDWQKEDVLAVAKITMNLMQKYSKDDGAIGVDNLDRWPFNSLAVSFLSTTSSADSIEELRQHHLIRGICRSEGELIGLAWFALISARTFYSFDP</sequence>
<feature type="region of interest" description="Disordered" evidence="1">
    <location>
        <begin position="1"/>
        <end position="72"/>
    </location>
</feature>
<dbReference type="SUPFAM" id="SSF56112">
    <property type="entry name" value="Protein kinase-like (PK-like)"/>
    <property type="match status" value="1"/>
</dbReference>
<accession>A0A2B7W9F2</accession>
<dbReference type="AlphaFoldDB" id="A0A2B7W9F2"/>
<dbReference type="InterPro" id="IPR011009">
    <property type="entry name" value="Kinase-like_dom_sf"/>
</dbReference>
<dbReference type="Proteomes" id="UP000223968">
    <property type="component" value="Unassembled WGS sequence"/>
</dbReference>
<dbReference type="STRING" id="1447875.A0A2B7W9F2"/>
<keyword evidence="3" id="KW-1185">Reference proteome</keyword>
<evidence type="ECO:0000256" key="1">
    <source>
        <dbReference type="SAM" id="MobiDB-lite"/>
    </source>
</evidence>